<organism evidence="2 3">
    <name type="scientific">Dietzia natronolimnaea</name>
    <dbReference type="NCBI Taxonomy" id="161920"/>
    <lineage>
        <taxon>Bacteria</taxon>
        <taxon>Bacillati</taxon>
        <taxon>Actinomycetota</taxon>
        <taxon>Actinomycetes</taxon>
        <taxon>Mycobacteriales</taxon>
        <taxon>Dietziaceae</taxon>
        <taxon>Dietzia</taxon>
    </lineage>
</organism>
<evidence type="ECO:0000313" key="2">
    <source>
        <dbReference type="EMBL" id="PAY22318.1"/>
    </source>
</evidence>
<feature type="compositionally biased region" description="Basic and acidic residues" evidence="1">
    <location>
        <begin position="245"/>
        <end position="254"/>
    </location>
</feature>
<feature type="region of interest" description="Disordered" evidence="1">
    <location>
        <begin position="233"/>
        <end position="254"/>
    </location>
</feature>
<accession>A0A2A2WM92</accession>
<dbReference type="OrthoDB" id="4774408at2"/>
<evidence type="ECO:0000256" key="1">
    <source>
        <dbReference type="SAM" id="MobiDB-lite"/>
    </source>
</evidence>
<keyword evidence="3" id="KW-1185">Reference proteome</keyword>
<dbReference type="RefSeq" id="WP_031265053.1">
    <property type="nucleotide sequence ID" value="NZ_NTGA01000026.1"/>
</dbReference>
<sequence length="254" mass="27435">MTSSMLPTHAVGSCTVFDDTVEVLAGFRPGYPKFYSIADLGTQSRRRWVPLERAVDGGRVETMFRDYFAESGDIRFSTYLVADAFAHGVIGRAVASFVTIGRVWDTGAENLAVRTDIEGGLDWAGVRDTTLRVLGDDPRAGSPGTVVLPCEQALAHWLACRSRMTLGPVFDGLARVSNCSVETLWSVVGECVLGAATIVPTFADSSAETGYRRGQFVLQALHDSGLAVRKRSALPRTPGAGPIPVRDRGWRSVR</sequence>
<comment type="caution">
    <text evidence="2">The sequence shown here is derived from an EMBL/GenBank/DDBJ whole genome shotgun (WGS) entry which is preliminary data.</text>
</comment>
<dbReference type="Proteomes" id="UP000218810">
    <property type="component" value="Unassembled WGS sequence"/>
</dbReference>
<name>A0A2A2WM92_9ACTN</name>
<dbReference type="EMBL" id="NTGA01000026">
    <property type="protein sequence ID" value="PAY22318.1"/>
    <property type="molecule type" value="Genomic_DNA"/>
</dbReference>
<evidence type="ECO:0000313" key="3">
    <source>
        <dbReference type="Proteomes" id="UP000218810"/>
    </source>
</evidence>
<reference evidence="3" key="1">
    <citation type="submission" date="2017-09" db="EMBL/GenBank/DDBJ databases">
        <authorList>
            <person name="Zhang Y."/>
            <person name="Huang X."/>
            <person name="Liu J."/>
            <person name="Lu L."/>
            <person name="Peng K."/>
        </authorList>
    </citation>
    <scope>NUCLEOTIDE SEQUENCE [LARGE SCALE GENOMIC DNA]</scope>
    <source>
        <strain evidence="3">S-XJ-1</strain>
    </source>
</reference>
<gene>
    <name evidence="2" type="ORF">CEY15_14475</name>
</gene>
<dbReference type="AlphaFoldDB" id="A0A2A2WM92"/>
<protein>
    <submittedName>
        <fullName evidence="2">Uncharacterized protein</fullName>
    </submittedName>
</protein>
<proteinExistence type="predicted"/>